<dbReference type="GO" id="GO:0016787">
    <property type="term" value="F:hydrolase activity"/>
    <property type="evidence" value="ECO:0007669"/>
    <property type="project" value="UniProtKB-KW"/>
</dbReference>
<dbReference type="PANTHER" id="PTHR30536">
    <property type="entry name" value="ALTRONATE/GALACTARATE DEHYDRATASE"/>
    <property type="match status" value="1"/>
</dbReference>
<organism evidence="6 7">
    <name type="scientific">Rubrobacter tropicus</name>
    <dbReference type="NCBI Taxonomy" id="2653851"/>
    <lineage>
        <taxon>Bacteria</taxon>
        <taxon>Bacillati</taxon>
        <taxon>Actinomycetota</taxon>
        <taxon>Rubrobacteria</taxon>
        <taxon>Rubrobacterales</taxon>
        <taxon>Rubrobacteraceae</taxon>
        <taxon>Rubrobacter</taxon>
    </lineage>
</organism>
<evidence type="ECO:0000313" key="6">
    <source>
        <dbReference type="EMBL" id="QIN81469.1"/>
    </source>
</evidence>
<accession>A0A6G8Q4X3</accession>
<dbReference type="InterPro" id="IPR007392">
    <property type="entry name" value="GD_AH_second"/>
</dbReference>
<name>A0A6G8Q4X3_9ACTN</name>
<reference evidence="6 7" key="1">
    <citation type="submission" date="2019-10" db="EMBL/GenBank/DDBJ databases">
        <title>Rubrobacter sp nov SCSIO 52090 isolated from a deep-sea sediment in the South China Sea.</title>
        <authorList>
            <person name="Chen R.W."/>
        </authorList>
    </citation>
    <scope>NUCLEOTIDE SEQUENCE [LARGE SCALE GENOMIC DNA]</scope>
    <source>
        <strain evidence="6 7">SCSIO 52909</strain>
    </source>
</reference>
<dbReference type="GO" id="GO:0016829">
    <property type="term" value="F:lyase activity"/>
    <property type="evidence" value="ECO:0007669"/>
    <property type="project" value="UniProtKB-KW"/>
</dbReference>
<proteinExistence type="inferred from homology"/>
<keyword evidence="2" id="KW-0456">Lyase</keyword>
<dbReference type="InterPro" id="IPR048332">
    <property type="entry name" value="GD_AH_C"/>
</dbReference>
<evidence type="ECO:0000256" key="1">
    <source>
        <dbReference type="ARBA" id="ARBA00010986"/>
    </source>
</evidence>
<evidence type="ECO:0000256" key="2">
    <source>
        <dbReference type="ARBA" id="ARBA00023239"/>
    </source>
</evidence>
<gene>
    <name evidence="6" type="ORF">GBA63_01615</name>
</gene>
<keyword evidence="7" id="KW-1185">Reference proteome</keyword>
<evidence type="ECO:0000256" key="3">
    <source>
        <dbReference type="SAM" id="MobiDB-lite"/>
    </source>
</evidence>
<dbReference type="KEGG" id="rub:GBA63_01615"/>
<feature type="domain" description="D-galactarate/Altronate dehydratase second" evidence="4">
    <location>
        <begin position="619"/>
        <end position="741"/>
    </location>
</feature>
<feature type="domain" description="D-galactarate/Altronate dehydratase C-terminal" evidence="5">
    <location>
        <begin position="330"/>
        <end position="569"/>
    </location>
</feature>
<dbReference type="PANTHER" id="PTHR30536:SF5">
    <property type="entry name" value="ALTRONATE DEHYDRATASE"/>
    <property type="match status" value="1"/>
</dbReference>
<feature type="domain" description="D-galactarate/Altronate dehydratase second" evidence="4">
    <location>
        <begin position="177"/>
        <end position="321"/>
    </location>
</feature>
<keyword evidence="6" id="KW-0378">Hydrolase</keyword>
<dbReference type="AlphaFoldDB" id="A0A6G8Q4X3"/>
<sequence length="941" mass="101388">MGGGISMTGTGQTFGFDEVGRLPAPGDNVAIATRRLEAGTRVERGGSEFVIPHTVLEGHRFAVEEIPDGGELLSWGLPFGRALSGISPGDYACNEKILRVLRERFAALPNRREGEDPEGTSDQGGGRVPGGYKKNGLDLPDRPNFRDAELEPYVLDEENFRPGEQVPLHDEPRTFMGYRRGWGRGVGTRNYVVVLGVNSRLTGFVRALEWEMNGVSDAYENVSGIVCVAHTEGGEGRTPNNFDLLLRTLSGFMVNPNVGAVLAIDGGDEGAVANAALRRYAEENGYPLDDVPHEFMSLEGSFRADLERAKSRVMNWMEQVNALRRTEEPLSELKVGLQCGGSDAFSGVSANPLVGWVSREVVRNGGAANLAETDELIGAERYVLKNVKDAGTAKSFLGAVERFKERVGWHGHTAEDNPSGGNNFRGLYNISIKSIGAARKKDPDVRLDHVIEYAERMDGGGFYFMDSPGNDLESVAGQVASGANMIFFTTGNGSITNFPFVPTIKVVTTTGRYQLLSKDMDVNAGAYLDGTPMDGLGREMFERTIEAACGEKTVGERAGHAQVSIWRDWKQTGPEHLEELENAPEPDGEPLPVRNNVPDADFSFEAIATDRGPATDQVALVMPTSLCSGQIARRIANRLNGRGAGFAGDKVTRFVALPHTEGCGVSAGSAEAIYSRTVLGYLANPTVRLALLLEHGCEKTHNDYFENRLAERGLDPDRFGWASVQLDGGIESVVEKVESWFAENLKASGAIEYETAGPGALRLGLYAAGPLPDEAARSLAETTLAVVGAGGTVVVPQTAAVLGSEVYLDAVFGGRTVKNTLAYGQAFREPGFHVMEAPTDHWIETATGLGATGVELMLAHVAGRPLQAHRMIPLVQVSSDPETIRNHADDLDTLLDGDPDAWTEKTLRTVSEVASREYTPKLLAANNTDFQFTRGLLGVSM</sequence>
<dbReference type="Proteomes" id="UP000501452">
    <property type="component" value="Chromosome"/>
</dbReference>
<dbReference type="EMBL" id="CP045119">
    <property type="protein sequence ID" value="QIN81469.1"/>
    <property type="molecule type" value="Genomic_DNA"/>
</dbReference>
<dbReference type="Gene3D" id="2.30.130.110">
    <property type="match status" value="1"/>
</dbReference>
<dbReference type="Pfam" id="PF04295">
    <property type="entry name" value="GD_AH_second"/>
    <property type="match status" value="2"/>
</dbReference>
<dbReference type="InterPro" id="IPR052172">
    <property type="entry name" value="UxaA_altronate/galactarate_dh"/>
</dbReference>
<protein>
    <submittedName>
        <fullName evidence="6">Altronate hydrolase</fullName>
    </submittedName>
</protein>
<evidence type="ECO:0000259" key="4">
    <source>
        <dbReference type="Pfam" id="PF04295"/>
    </source>
</evidence>
<evidence type="ECO:0000313" key="7">
    <source>
        <dbReference type="Proteomes" id="UP000501452"/>
    </source>
</evidence>
<comment type="similarity">
    <text evidence="1">Belongs to the UxaA family.</text>
</comment>
<evidence type="ECO:0000259" key="5">
    <source>
        <dbReference type="Pfam" id="PF20629"/>
    </source>
</evidence>
<feature type="region of interest" description="Disordered" evidence="3">
    <location>
        <begin position="109"/>
        <end position="141"/>
    </location>
</feature>
<dbReference type="Pfam" id="PF20629">
    <property type="entry name" value="GD_AH_C"/>
    <property type="match status" value="1"/>
</dbReference>